<feature type="compositionally biased region" description="Pro residues" evidence="13">
    <location>
        <begin position="213"/>
        <end position="225"/>
    </location>
</feature>
<protein>
    <recommendedName>
        <fullName evidence="3 10">Translation initiation factor IF-2</fullName>
    </recommendedName>
</protein>
<dbReference type="Pfam" id="PF04760">
    <property type="entry name" value="IF2_N"/>
    <property type="match status" value="1"/>
</dbReference>
<keyword evidence="6 10" id="KW-0547">Nucleotide-binding</keyword>
<dbReference type="Gene3D" id="3.40.50.10050">
    <property type="entry name" value="Translation initiation factor IF- 2, domain 3"/>
    <property type="match status" value="1"/>
</dbReference>
<dbReference type="Pfam" id="PF03144">
    <property type="entry name" value="GTP_EFTU_D2"/>
    <property type="match status" value="1"/>
</dbReference>
<dbReference type="CDD" id="cd03692">
    <property type="entry name" value="mtIF2_IVc"/>
    <property type="match status" value="1"/>
</dbReference>
<feature type="region of interest" description="Disordered" evidence="13">
    <location>
        <begin position="31"/>
        <end position="375"/>
    </location>
</feature>
<feature type="domain" description="Tr-type G" evidence="14">
    <location>
        <begin position="463"/>
        <end position="632"/>
    </location>
</feature>
<dbReference type="GO" id="GO:0005829">
    <property type="term" value="C:cytosol"/>
    <property type="evidence" value="ECO:0007669"/>
    <property type="project" value="TreeGrafter"/>
</dbReference>
<evidence type="ECO:0000256" key="6">
    <source>
        <dbReference type="ARBA" id="ARBA00022741"/>
    </source>
</evidence>
<keyword evidence="16" id="KW-1185">Reference proteome</keyword>
<gene>
    <name evidence="10 15" type="primary">infB</name>
    <name evidence="15" type="ORF">YM304_15900</name>
</gene>
<organism evidence="15 16">
    <name type="scientific">Ilumatobacter coccineus (strain NBRC 103263 / KCTC 29153 / YM16-304)</name>
    <dbReference type="NCBI Taxonomy" id="1313172"/>
    <lineage>
        <taxon>Bacteria</taxon>
        <taxon>Bacillati</taxon>
        <taxon>Actinomycetota</taxon>
        <taxon>Acidimicrobiia</taxon>
        <taxon>Acidimicrobiales</taxon>
        <taxon>Ilumatobacteraceae</taxon>
        <taxon>Ilumatobacter</taxon>
    </lineage>
</organism>
<evidence type="ECO:0000256" key="3">
    <source>
        <dbReference type="ARBA" id="ARBA00020675"/>
    </source>
</evidence>
<dbReference type="InterPro" id="IPR000178">
    <property type="entry name" value="TF_IF2_bacterial-like"/>
</dbReference>
<feature type="region of interest" description="G-domain" evidence="10">
    <location>
        <begin position="466"/>
        <end position="614"/>
    </location>
</feature>
<dbReference type="InterPro" id="IPR023115">
    <property type="entry name" value="TIF_IF2_dom3"/>
</dbReference>
<dbReference type="PROSITE" id="PS01176">
    <property type="entry name" value="IF2"/>
    <property type="match status" value="1"/>
</dbReference>
<dbReference type="SUPFAM" id="SSF52156">
    <property type="entry name" value="Initiation factor IF2/eIF5b, domain 3"/>
    <property type="match status" value="1"/>
</dbReference>
<feature type="compositionally biased region" description="Low complexity" evidence="13">
    <location>
        <begin position="202"/>
        <end position="212"/>
    </location>
</feature>
<dbReference type="Gene3D" id="3.40.50.300">
    <property type="entry name" value="P-loop containing nucleotide triphosphate hydrolases"/>
    <property type="match status" value="1"/>
</dbReference>
<dbReference type="InterPro" id="IPR015760">
    <property type="entry name" value="TIF_IF2"/>
</dbReference>
<feature type="compositionally biased region" description="Gly residues" evidence="13">
    <location>
        <begin position="305"/>
        <end position="343"/>
    </location>
</feature>
<dbReference type="FunFam" id="3.40.50.300:FF:000019">
    <property type="entry name" value="Translation initiation factor IF-2"/>
    <property type="match status" value="1"/>
</dbReference>
<keyword evidence="4 10" id="KW-0963">Cytoplasm</keyword>
<dbReference type="Pfam" id="PF11987">
    <property type="entry name" value="IF-2"/>
    <property type="match status" value="1"/>
</dbReference>
<feature type="compositionally biased region" description="Low complexity" evidence="13">
    <location>
        <begin position="89"/>
        <end position="147"/>
    </location>
</feature>
<comment type="function">
    <text evidence="9 10 11">One of the essential components for the initiation of protein synthesis. Protects formylmethionyl-tRNA from spontaneous hydrolysis and promotes its binding to the 30S ribosomal subunits. Also involved in the hydrolysis of GTP during the formation of the 70S ribosomal complex.</text>
</comment>
<evidence type="ECO:0000256" key="4">
    <source>
        <dbReference type="ARBA" id="ARBA00022490"/>
    </source>
</evidence>
<dbReference type="InterPro" id="IPR053905">
    <property type="entry name" value="EF-G-like_DII"/>
</dbReference>
<dbReference type="InterPro" id="IPR005225">
    <property type="entry name" value="Small_GTP-bd"/>
</dbReference>
<feature type="binding site" evidence="10">
    <location>
        <begin position="572"/>
        <end position="575"/>
    </location>
    <ligand>
        <name>GTP</name>
        <dbReference type="ChEBI" id="CHEBI:37565"/>
    </ligand>
</feature>
<evidence type="ECO:0000313" key="15">
    <source>
        <dbReference type="EMBL" id="BAN01904.1"/>
    </source>
</evidence>
<evidence type="ECO:0000256" key="1">
    <source>
        <dbReference type="ARBA" id="ARBA00004496"/>
    </source>
</evidence>
<dbReference type="InterPro" id="IPR000795">
    <property type="entry name" value="T_Tr_GTP-bd_dom"/>
</dbReference>
<evidence type="ECO:0000256" key="11">
    <source>
        <dbReference type="RuleBase" id="RU000644"/>
    </source>
</evidence>
<feature type="compositionally biased region" description="Basic residues" evidence="13">
    <location>
        <begin position="344"/>
        <end position="355"/>
    </location>
</feature>
<evidence type="ECO:0000256" key="5">
    <source>
        <dbReference type="ARBA" id="ARBA00022540"/>
    </source>
</evidence>
<evidence type="ECO:0000259" key="14">
    <source>
        <dbReference type="PROSITE" id="PS51722"/>
    </source>
</evidence>
<evidence type="ECO:0000256" key="2">
    <source>
        <dbReference type="ARBA" id="ARBA00007733"/>
    </source>
</evidence>
<comment type="subcellular location">
    <subcellularLocation>
        <location evidence="1 10 12">Cytoplasm</location>
    </subcellularLocation>
</comment>
<dbReference type="SUPFAM" id="SSF50447">
    <property type="entry name" value="Translation proteins"/>
    <property type="match status" value="2"/>
</dbReference>
<dbReference type="InterPro" id="IPR006847">
    <property type="entry name" value="IF2_N"/>
</dbReference>
<dbReference type="FunFam" id="2.40.30.10:FF:000008">
    <property type="entry name" value="Translation initiation factor IF-2"/>
    <property type="match status" value="1"/>
</dbReference>
<dbReference type="Proteomes" id="UP000011863">
    <property type="component" value="Chromosome"/>
</dbReference>
<reference evidence="15 16" key="1">
    <citation type="journal article" date="2013" name="Int. J. Syst. Evol. Microbiol.">
        <title>Ilumatobacter nonamiense sp. nov. and Ilumatobacter coccineum sp. nov., isolated from seashore sand.</title>
        <authorList>
            <person name="Matsumoto A."/>
            <person name="Kasai H."/>
            <person name="Matsuo Y."/>
            <person name="Shizuri Y."/>
            <person name="Ichikawa N."/>
            <person name="Fujita N."/>
            <person name="Omura S."/>
            <person name="Takahashi Y."/>
        </authorList>
    </citation>
    <scope>NUCLEOTIDE SEQUENCE [LARGE SCALE GENOMIC DNA]</scope>
    <source>
        <strain evidence="16">NBRC 103263 / KCTC 29153 / YM16-304</strain>
    </source>
</reference>
<keyword evidence="7 10" id="KW-0648">Protein biosynthesis</keyword>
<dbReference type="CDD" id="cd03702">
    <property type="entry name" value="IF2_mtIF2_II"/>
    <property type="match status" value="1"/>
</dbReference>
<dbReference type="SUPFAM" id="SSF52540">
    <property type="entry name" value="P-loop containing nucleoside triphosphate hydrolases"/>
    <property type="match status" value="1"/>
</dbReference>
<feature type="compositionally biased region" description="Pro residues" evidence="13">
    <location>
        <begin position="151"/>
        <end position="180"/>
    </location>
</feature>
<evidence type="ECO:0000256" key="9">
    <source>
        <dbReference type="ARBA" id="ARBA00025162"/>
    </source>
</evidence>
<evidence type="ECO:0000313" key="16">
    <source>
        <dbReference type="Proteomes" id="UP000011863"/>
    </source>
</evidence>
<dbReference type="FunFam" id="2.40.30.10:FF:000007">
    <property type="entry name" value="Translation initiation factor IF-2"/>
    <property type="match status" value="1"/>
</dbReference>
<dbReference type="InterPro" id="IPR027417">
    <property type="entry name" value="P-loop_NTPase"/>
</dbReference>
<feature type="compositionally biased region" description="Basic residues" evidence="13">
    <location>
        <begin position="69"/>
        <end position="88"/>
    </location>
</feature>
<evidence type="ECO:0000256" key="10">
    <source>
        <dbReference type="HAMAP-Rule" id="MF_00100"/>
    </source>
</evidence>
<dbReference type="PROSITE" id="PS51722">
    <property type="entry name" value="G_TR_2"/>
    <property type="match status" value="1"/>
</dbReference>
<dbReference type="InterPro" id="IPR004161">
    <property type="entry name" value="EFTu-like_2"/>
</dbReference>
<evidence type="ECO:0000256" key="8">
    <source>
        <dbReference type="ARBA" id="ARBA00023134"/>
    </source>
</evidence>
<dbReference type="EMBL" id="AP012057">
    <property type="protein sequence ID" value="BAN01904.1"/>
    <property type="molecule type" value="Genomic_DNA"/>
</dbReference>
<feature type="compositionally biased region" description="Polar residues" evidence="13">
    <location>
        <begin position="361"/>
        <end position="372"/>
    </location>
</feature>
<proteinExistence type="inferred from homology"/>
<evidence type="ECO:0000256" key="12">
    <source>
        <dbReference type="RuleBase" id="RU000645"/>
    </source>
</evidence>
<comment type="similarity">
    <text evidence="2 10 11">Belongs to the TRAFAC class translation factor GTPase superfamily. Classic translation factor GTPase family. IF-2 subfamily.</text>
</comment>
<evidence type="ECO:0000256" key="13">
    <source>
        <dbReference type="SAM" id="MobiDB-lite"/>
    </source>
</evidence>
<dbReference type="PANTHER" id="PTHR43381:SF5">
    <property type="entry name" value="TR-TYPE G DOMAIN-CONTAINING PROTEIN"/>
    <property type="match status" value="1"/>
</dbReference>
<dbReference type="Gene3D" id="1.10.10.2480">
    <property type="match status" value="1"/>
</dbReference>
<dbReference type="HAMAP" id="MF_00100_B">
    <property type="entry name" value="IF_2_B"/>
    <property type="match status" value="1"/>
</dbReference>
<dbReference type="Gene3D" id="2.40.30.10">
    <property type="entry name" value="Translation factors"/>
    <property type="match status" value="2"/>
</dbReference>
<feature type="compositionally biased region" description="Low complexity" evidence="13">
    <location>
        <begin position="295"/>
        <end position="304"/>
    </location>
</feature>
<dbReference type="NCBIfam" id="TIGR00231">
    <property type="entry name" value="small_GTP"/>
    <property type="match status" value="1"/>
</dbReference>
<feature type="binding site" evidence="10">
    <location>
        <begin position="472"/>
        <end position="479"/>
    </location>
    <ligand>
        <name>GTP</name>
        <dbReference type="ChEBI" id="CHEBI:37565"/>
    </ligand>
</feature>
<feature type="binding site" evidence="10">
    <location>
        <begin position="518"/>
        <end position="522"/>
    </location>
    <ligand>
        <name>GTP</name>
        <dbReference type="ChEBI" id="CHEBI:37565"/>
    </ligand>
</feature>
<dbReference type="Pfam" id="PF22042">
    <property type="entry name" value="EF-G_D2"/>
    <property type="match status" value="1"/>
</dbReference>
<dbReference type="KEGG" id="aym:YM304_15900"/>
<feature type="compositionally biased region" description="Basic and acidic residues" evidence="13">
    <location>
        <begin position="47"/>
        <end position="68"/>
    </location>
</feature>
<evidence type="ECO:0000256" key="7">
    <source>
        <dbReference type="ARBA" id="ARBA00022917"/>
    </source>
</evidence>
<dbReference type="GO" id="GO:0005525">
    <property type="term" value="F:GTP binding"/>
    <property type="evidence" value="ECO:0007669"/>
    <property type="project" value="UniProtKB-KW"/>
</dbReference>
<dbReference type="NCBIfam" id="TIGR00487">
    <property type="entry name" value="IF-2"/>
    <property type="match status" value="1"/>
</dbReference>
<dbReference type="PANTHER" id="PTHR43381">
    <property type="entry name" value="TRANSLATION INITIATION FACTOR IF-2-RELATED"/>
    <property type="match status" value="1"/>
</dbReference>
<dbReference type="RefSeq" id="WP_015441151.1">
    <property type="nucleotide sequence ID" value="NC_020520.1"/>
</dbReference>
<dbReference type="CDD" id="cd01887">
    <property type="entry name" value="IF2_eIF5B"/>
    <property type="match status" value="1"/>
</dbReference>
<accession>A0A6C7E108</accession>
<name>A0A6C7E108_ILUCY</name>
<sequence>MPAKKIRIHELAKELGMTNGELLDLAKAASVAAKGPSSSLQEAYADMLRRRAEREGLTRDEQPEEPKPVKKAAKKKAAKKTAAKKTAAKKTAATKSSAAKKTVSSKKAAASTDDSAETPDAPVADEPAAAAPAAEAPAAKPAPRGPDSLPSKPPPPAPPSPVSKPAAPATPPPAPAPAPASAPETPSGPSAADLVVLAAEGKPIPKTAATKPAPAPEPAPEPPAPEPRRVISSARPSADGTPPPETTTALPADVSATPEAKAPLSPSGKAVPPPPGAAKPLSPSGKPIPPPPGSSRPAPANRGARPGGGGGYNRPGGGGGPRPGGGPGGGPRPGGAGRPGGGRRPPRRTGRRRRRRDQDELQPQLTQYTSSDVPVPEGEIIIERGVSAQEFGPKLNRTSADVLRFLLTNGEMVTATMALADEQMELFALEVGAEILMVEPGQQEEVELQKLFDDADDDEDLEPRAPVITVMGHVDHGKTTLLDRIRGANVVDGEAGGITQHIGAYTVENEHGSVTFLDTPGHAAFTQMRARGADATDIVVLMVAADDGLMPQTIEAINHARAAEVPIVVAVNKIDKPNADPQRVLTQLAEYELVPESWGGDTIVVEMSALNGDGVDEMIEQLQLVAELEELQANPNGRAKGIVIEAQLDKGRGPVATVLVDKGTLKVGDPIVAGGAWGKVRAMINDKGEQIKSAGPSTPVQVLGLSDVPEAGDEFRAAPDNKIAQTVGEARALRLKARHLREDSRVKTGTKLEDIFAQIQAGEKAELNLLLKADVQGSLEAVTGSLRQLDTDEVELSFVHRAVGGITENDITLAEATNATIIGFNVRPDGKARKAADQADVEIRTYEIIYKLLEDIELSMVGMLDPEFEEQVTGEAEVREIFRVPKQGAIAGCMVTSGVITRGSKVRFIRDGTIIWKGAIESLRRFKDDAKEVREGFECGIGLDDFQDLKPGDVIETYEDVAVERTAL</sequence>
<dbReference type="InterPro" id="IPR044145">
    <property type="entry name" value="IF2_II"/>
</dbReference>
<dbReference type="InterPro" id="IPR009000">
    <property type="entry name" value="Transl_B-barrel_sf"/>
</dbReference>
<dbReference type="Pfam" id="PF00009">
    <property type="entry name" value="GTP_EFTU"/>
    <property type="match status" value="1"/>
</dbReference>
<dbReference type="GO" id="GO:0003924">
    <property type="term" value="F:GTPase activity"/>
    <property type="evidence" value="ECO:0007669"/>
    <property type="project" value="UniProtKB-UniRule"/>
</dbReference>
<dbReference type="InterPro" id="IPR036925">
    <property type="entry name" value="TIF_IF2_dom3_sf"/>
</dbReference>
<keyword evidence="5 10" id="KW-0396">Initiation factor</keyword>
<dbReference type="FunFam" id="3.40.50.10050:FF:000001">
    <property type="entry name" value="Translation initiation factor IF-2"/>
    <property type="match status" value="1"/>
</dbReference>
<dbReference type="AlphaFoldDB" id="A0A6C7E108"/>
<feature type="compositionally biased region" description="Low complexity" evidence="13">
    <location>
        <begin position="181"/>
        <end position="192"/>
    </location>
</feature>
<dbReference type="GO" id="GO:0003743">
    <property type="term" value="F:translation initiation factor activity"/>
    <property type="evidence" value="ECO:0007669"/>
    <property type="project" value="UniProtKB-UniRule"/>
</dbReference>
<keyword evidence="8 10" id="KW-0342">GTP-binding</keyword>